<proteinExistence type="predicted"/>
<name>A0ABN7NWD9_TIMPD</name>
<evidence type="ECO:0000313" key="1">
    <source>
        <dbReference type="EMBL" id="CAG2059147.1"/>
    </source>
</evidence>
<dbReference type="EMBL" id="CAJPIN010008802">
    <property type="protein sequence ID" value="CAG2059147.1"/>
    <property type="molecule type" value="Genomic_DNA"/>
</dbReference>
<gene>
    <name evidence="1" type="ORF">TPAB3V08_LOCUS6113</name>
</gene>
<dbReference type="Gene3D" id="1.25.10.10">
    <property type="entry name" value="Leucine-rich Repeat Variant"/>
    <property type="match status" value="1"/>
</dbReference>
<accession>A0ABN7NWD9</accession>
<dbReference type="InterPro" id="IPR016024">
    <property type="entry name" value="ARM-type_fold"/>
</dbReference>
<dbReference type="InterPro" id="IPR042462">
    <property type="entry name" value="ARMC7"/>
</dbReference>
<comment type="caution">
    <text evidence="1">The sequence shown here is derived from an EMBL/GenBank/DDBJ whole genome shotgun (WGS) entry which is preliminary data.</text>
</comment>
<dbReference type="SMART" id="SM00185">
    <property type="entry name" value="ARM"/>
    <property type="match status" value="2"/>
</dbReference>
<dbReference type="PANTHER" id="PTHR46263:SF1">
    <property type="entry name" value="ARMADILLO REPEAT-CONTAINING PROTEIN 7"/>
    <property type="match status" value="1"/>
</dbReference>
<dbReference type="InterPro" id="IPR011989">
    <property type="entry name" value="ARM-like"/>
</dbReference>
<keyword evidence="2" id="KW-1185">Reference proteome</keyword>
<dbReference type="SUPFAM" id="SSF48371">
    <property type="entry name" value="ARM repeat"/>
    <property type="match status" value="1"/>
</dbReference>
<evidence type="ECO:0000313" key="2">
    <source>
        <dbReference type="Proteomes" id="UP001153148"/>
    </source>
</evidence>
<dbReference type="InterPro" id="IPR000225">
    <property type="entry name" value="Armadillo"/>
</dbReference>
<dbReference type="Pfam" id="PF00514">
    <property type="entry name" value="Arm"/>
    <property type="match status" value="1"/>
</dbReference>
<dbReference type="PANTHER" id="PTHR46263">
    <property type="entry name" value="ARMADILLO REPEAT-CONTAINING PROTEIN 7"/>
    <property type="match status" value="1"/>
</dbReference>
<organism evidence="1 2">
    <name type="scientific">Timema podura</name>
    <name type="common">Walking stick</name>
    <dbReference type="NCBI Taxonomy" id="61482"/>
    <lineage>
        <taxon>Eukaryota</taxon>
        <taxon>Metazoa</taxon>
        <taxon>Ecdysozoa</taxon>
        <taxon>Arthropoda</taxon>
        <taxon>Hexapoda</taxon>
        <taxon>Insecta</taxon>
        <taxon>Pterygota</taxon>
        <taxon>Neoptera</taxon>
        <taxon>Polyneoptera</taxon>
        <taxon>Phasmatodea</taxon>
        <taxon>Timematodea</taxon>
        <taxon>Timematoidea</taxon>
        <taxon>Timematidae</taxon>
        <taxon>Timema</taxon>
    </lineage>
</organism>
<sequence>MDPYHLVRPKDADEPPHILIYEDGNDTALCSLNVFATPQHYILCFSATLLYLQQLVNEFQDTNSLEAKLQVLANLVNFAYDPINYEFLRQLKVLDLFLDQLSEDDISLVRFSLAGLCNLCLDAENKDYIIHSGGVRLVTGCLSSVDEETVLNAITTLMYLVTPLSKSDITSAQVIECMLRFSTSRNARLRNLAMIFLEDYCLPEEVDAVKNTQSQFVAIGNIPLPQVDED</sequence>
<protein>
    <recommendedName>
        <fullName evidence="3">Armadillo repeat-containing protein 7</fullName>
    </recommendedName>
</protein>
<dbReference type="Proteomes" id="UP001153148">
    <property type="component" value="Unassembled WGS sequence"/>
</dbReference>
<evidence type="ECO:0008006" key="3">
    <source>
        <dbReference type="Google" id="ProtNLM"/>
    </source>
</evidence>
<reference evidence="1" key="1">
    <citation type="submission" date="2021-03" db="EMBL/GenBank/DDBJ databases">
        <authorList>
            <person name="Tran Van P."/>
        </authorList>
    </citation>
    <scope>NUCLEOTIDE SEQUENCE</scope>
</reference>